<organism evidence="1 2">
    <name type="scientific">Sutterella wadsworthensis 2_1_59BFAA</name>
    <dbReference type="NCBI Taxonomy" id="742823"/>
    <lineage>
        <taxon>Bacteria</taxon>
        <taxon>Pseudomonadati</taxon>
        <taxon>Pseudomonadota</taxon>
        <taxon>Betaproteobacteria</taxon>
        <taxon>Burkholderiales</taxon>
        <taxon>Sutterellaceae</taxon>
        <taxon>Sutterella</taxon>
    </lineage>
</organism>
<dbReference type="Proteomes" id="UP000005835">
    <property type="component" value="Unassembled WGS sequence"/>
</dbReference>
<name>K1KHY4_9BURK</name>
<proteinExistence type="predicted"/>
<dbReference type="RefSeq" id="WP_005434789.1">
    <property type="nucleotide sequence ID" value="NZ_JH815515.1"/>
</dbReference>
<dbReference type="AlphaFoldDB" id="K1KHY4"/>
<evidence type="ECO:0000313" key="2">
    <source>
        <dbReference type="Proteomes" id="UP000005835"/>
    </source>
</evidence>
<dbReference type="PATRIC" id="fig|742823.3.peg.1030"/>
<gene>
    <name evidence="1" type="ORF">HMPREF9465_01044</name>
</gene>
<evidence type="ECO:0000313" key="1">
    <source>
        <dbReference type="EMBL" id="EKB31329.1"/>
    </source>
</evidence>
<keyword evidence="2" id="KW-1185">Reference proteome</keyword>
<dbReference type="EMBL" id="ADMG01000028">
    <property type="protein sequence ID" value="EKB31329.1"/>
    <property type="molecule type" value="Genomic_DNA"/>
</dbReference>
<dbReference type="STRING" id="742823.HMPREF9465_01044"/>
<reference evidence="1 2" key="1">
    <citation type="submission" date="2012-05" db="EMBL/GenBank/DDBJ databases">
        <title>The Genome Sequence of Sutterella wadsworthensis 2_1_59BFAA.</title>
        <authorList>
            <consortium name="The Broad Institute Genome Sequencing Platform"/>
            <person name="Earl A."/>
            <person name="Ward D."/>
            <person name="Feldgarden M."/>
            <person name="Gevers D."/>
            <person name="Daigneault M."/>
            <person name="Strauss J."/>
            <person name="Allen-Vercoe E."/>
            <person name="Walker B."/>
            <person name="Young S.K."/>
            <person name="Zeng Q."/>
            <person name="Gargeya S."/>
            <person name="Fitzgerald M."/>
            <person name="Haas B."/>
            <person name="Abouelleil A."/>
            <person name="Alvarado L."/>
            <person name="Arachchi H.M."/>
            <person name="Berlin A.M."/>
            <person name="Chapman S.B."/>
            <person name="Goldberg J."/>
            <person name="Griggs A."/>
            <person name="Gujja S."/>
            <person name="Hansen M."/>
            <person name="Howarth C."/>
            <person name="Imamovic A."/>
            <person name="Larimer J."/>
            <person name="McCowen C."/>
            <person name="Montmayeur A."/>
            <person name="Murphy C."/>
            <person name="Neiman D."/>
            <person name="Pearson M."/>
            <person name="Priest M."/>
            <person name="Roberts A."/>
            <person name="Saif S."/>
            <person name="Shea T."/>
            <person name="Sisk P."/>
            <person name="Sykes S."/>
            <person name="Wortman J."/>
            <person name="Nusbaum C."/>
            <person name="Birren B."/>
        </authorList>
    </citation>
    <scope>NUCLEOTIDE SEQUENCE [LARGE SCALE GENOMIC DNA]</scope>
    <source>
        <strain evidence="1 2">2_1_59BFAA</strain>
    </source>
</reference>
<protein>
    <submittedName>
        <fullName evidence="1">Uncharacterized protein</fullName>
    </submittedName>
</protein>
<dbReference type="HOGENOM" id="CLU_2319080_0_0_4"/>
<comment type="caution">
    <text evidence="1">The sequence shown here is derived from an EMBL/GenBank/DDBJ whole genome shotgun (WGS) entry which is preliminary data.</text>
</comment>
<sequence>MNAVVRNGCCEIRGGAGKPRVTLPPMNIDEAILHRDHVAVVLRNGYCQLYNTEGKLVTTYSVNDAKFVRFVGDDQLAIHRRNGRVEIHDFTGRLVRVSA</sequence>
<accession>K1KHY4</accession>